<dbReference type="Proteomes" id="UP001058650">
    <property type="component" value="Chromosome"/>
</dbReference>
<evidence type="ECO:0000256" key="1">
    <source>
        <dbReference type="SAM" id="Phobius"/>
    </source>
</evidence>
<evidence type="ECO:0000313" key="3">
    <source>
        <dbReference type="Proteomes" id="UP001058650"/>
    </source>
</evidence>
<accession>A0ABY5U615</accession>
<sequence length="96" mass="11516">MKRWFRFGRLVSILVIISILNFTFFFEYANAFSKEKETFTSKPNKTLQAFTKKRFEISELRTMNSKTFLEPDGKTFTTEQFIEPIHYKKKWTLVGD</sequence>
<keyword evidence="1" id="KW-1133">Transmembrane helix</keyword>
<dbReference type="RefSeq" id="WP_259436666.1">
    <property type="nucleotide sequence ID" value="NZ_CP103866.1"/>
</dbReference>
<keyword evidence="1" id="KW-0812">Transmembrane</keyword>
<evidence type="ECO:0000313" key="2">
    <source>
        <dbReference type="EMBL" id="UWE05061.1"/>
    </source>
</evidence>
<proteinExistence type="predicted"/>
<dbReference type="EMBL" id="CP103866">
    <property type="protein sequence ID" value="UWE05061.1"/>
    <property type="molecule type" value="Genomic_DNA"/>
</dbReference>
<protein>
    <submittedName>
        <fullName evidence="2">Uncharacterized protein</fullName>
    </submittedName>
</protein>
<keyword evidence="1" id="KW-0472">Membrane</keyword>
<organism evidence="2 3">
    <name type="scientific">Laceyella sacchari</name>
    <name type="common">Thermoactinomyces thalpophilus</name>
    <dbReference type="NCBI Taxonomy" id="37482"/>
    <lineage>
        <taxon>Bacteria</taxon>
        <taxon>Bacillati</taxon>
        <taxon>Bacillota</taxon>
        <taxon>Bacilli</taxon>
        <taxon>Bacillales</taxon>
        <taxon>Thermoactinomycetaceae</taxon>
        <taxon>Laceyella</taxon>
    </lineage>
</organism>
<feature type="transmembrane region" description="Helical" evidence="1">
    <location>
        <begin position="7"/>
        <end position="26"/>
    </location>
</feature>
<name>A0ABY5U615_LACSH</name>
<reference evidence="2" key="1">
    <citation type="submission" date="2022-08" db="EMBL/GenBank/DDBJ databases">
        <title>The complete genome sequence of the thermophilic bacterium Laceyella sacchari FBKL4.010 reveals the basis for tetramethylpyrazine biosynthesis in Moutai-flavor Daqu.</title>
        <authorList>
            <person name="Li D."/>
            <person name="Huang W."/>
            <person name="Wang C."/>
            <person name="Qiu S."/>
        </authorList>
    </citation>
    <scope>NUCLEOTIDE SEQUENCE</scope>
    <source>
        <strain evidence="2">FBKL4.014</strain>
    </source>
</reference>
<keyword evidence="3" id="KW-1185">Reference proteome</keyword>
<gene>
    <name evidence="2" type="ORF">NYR52_08080</name>
</gene>